<dbReference type="OrthoDB" id="660108at2759"/>
<dbReference type="PANTHER" id="PTHR31215">
    <property type="entry name" value="OS05G0510400 PROTEIN-RELATED"/>
    <property type="match status" value="1"/>
</dbReference>
<dbReference type="Proteomes" id="UP000036987">
    <property type="component" value="Unassembled WGS sequence"/>
</dbReference>
<dbReference type="EMBL" id="LFYR01001508">
    <property type="protein sequence ID" value="KMZ61222.1"/>
    <property type="molecule type" value="Genomic_DNA"/>
</dbReference>
<gene>
    <name evidence="2" type="ORF">ZOSMA_53G00020</name>
</gene>
<dbReference type="InterPro" id="IPR044809">
    <property type="entry name" value="AUF1-like"/>
</dbReference>
<comment type="caution">
    <text evidence="2">The sequence shown here is derived from an EMBL/GenBank/DDBJ whole genome shotgun (WGS) entry which is preliminary data.</text>
</comment>
<reference evidence="3" key="1">
    <citation type="journal article" date="2016" name="Nature">
        <title>The genome of the seagrass Zostera marina reveals angiosperm adaptation to the sea.</title>
        <authorList>
            <person name="Olsen J.L."/>
            <person name="Rouze P."/>
            <person name="Verhelst B."/>
            <person name="Lin Y.-C."/>
            <person name="Bayer T."/>
            <person name="Collen J."/>
            <person name="Dattolo E."/>
            <person name="De Paoli E."/>
            <person name="Dittami S."/>
            <person name="Maumus F."/>
            <person name="Michel G."/>
            <person name="Kersting A."/>
            <person name="Lauritano C."/>
            <person name="Lohaus R."/>
            <person name="Toepel M."/>
            <person name="Tonon T."/>
            <person name="Vanneste K."/>
            <person name="Amirebrahimi M."/>
            <person name="Brakel J."/>
            <person name="Bostroem C."/>
            <person name="Chovatia M."/>
            <person name="Grimwood J."/>
            <person name="Jenkins J.W."/>
            <person name="Jueterbock A."/>
            <person name="Mraz A."/>
            <person name="Stam W.T."/>
            <person name="Tice H."/>
            <person name="Bornberg-Bauer E."/>
            <person name="Green P.J."/>
            <person name="Pearson G.A."/>
            <person name="Procaccini G."/>
            <person name="Duarte C.M."/>
            <person name="Schmutz J."/>
            <person name="Reusch T.B.H."/>
            <person name="Van de Peer Y."/>
        </authorList>
    </citation>
    <scope>NUCLEOTIDE SEQUENCE [LARGE SCALE GENOMIC DNA]</scope>
    <source>
        <strain evidence="3">cv. Finnish</strain>
    </source>
</reference>
<name>A0A0K9NZ18_ZOSMR</name>
<feature type="region of interest" description="Disordered" evidence="1">
    <location>
        <begin position="1"/>
        <end position="39"/>
    </location>
</feature>
<feature type="region of interest" description="Disordered" evidence="1">
    <location>
        <begin position="69"/>
        <end position="99"/>
    </location>
</feature>
<proteinExistence type="predicted"/>
<evidence type="ECO:0000256" key="1">
    <source>
        <dbReference type="SAM" id="MobiDB-lite"/>
    </source>
</evidence>
<dbReference type="AlphaFoldDB" id="A0A0K9NZ18"/>
<organism evidence="2 3">
    <name type="scientific">Zostera marina</name>
    <name type="common">Eelgrass</name>
    <dbReference type="NCBI Taxonomy" id="29655"/>
    <lineage>
        <taxon>Eukaryota</taxon>
        <taxon>Viridiplantae</taxon>
        <taxon>Streptophyta</taxon>
        <taxon>Embryophyta</taxon>
        <taxon>Tracheophyta</taxon>
        <taxon>Spermatophyta</taxon>
        <taxon>Magnoliopsida</taxon>
        <taxon>Liliopsida</taxon>
        <taxon>Zosteraceae</taxon>
        <taxon>Zostera</taxon>
    </lineage>
</organism>
<sequence>MTRQTRSYFLLPQSLLPKPATEEDARRKERVRTGMGSEEDLEMMETQRREHAEVRKNAMNCVILGGTQMEKKIPNPASTPESPAPAGTSTEAEDNSSIPESFYTNGGLKLRIVWTISLLIAASTRHYLLRPIIKDYPTLCSLVLTDADDQGTLTMGKEQLREFREKPLATSASSSRT</sequence>
<keyword evidence="3" id="KW-1185">Reference proteome</keyword>
<accession>A0A0K9NZ18</accession>
<feature type="compositionally biased region" description="Polar residues" evidence="1">
    <location>
        <begin position="76"/>
        <end position="99"/>
    </location>
</feature>
<evidence type="ECO:0000313" key="2">
    <source>
        <dbReference type="EMBL" id="KMZ61222.1"/>
    </source>
</evidence>
<evidence type="ECO:0000313" key="3">
    <source>
        <dbReference type="Proteomes" id="UP000036987"/>
    </source>
</evidence>
<protein>
    <submittedName>
        <fullName evidence="2">Uncharacterized protein</fullName>
    </submittedName>
</protein>